<sequence length="103" mass="11690">MRKLAGLLVFLAIQSPSLFEIIPGPLTSREEESRILIHQRDSALLPGLSLIAPAERSHLKRLHSQRASLFVSDPYTKYLKRRATFTVLPQRSHLLHLNNEKPG</sequence>
<feature type="signal peptide" evidence="1">
    <location>
        <begin position="1"/>
        <end position="19"/>
    </location>
</feature>
<gene>
    <name evidence="2" type="ORF">K469DRAFT_767250</name>
</gene>
<name>A0A6A6ED05_9PEZI</name>
<reference evidence="2" key="1">
    <citation type="journal article" date="2020" name="Stud. Mycol.">
        <title>101 Dothideomycetes genomes: a test case for predicting lifestyles and emergence of pathogens.</title>
        <authorList>
            <person name="Haridas S."/>
            <person name="Albert R."/>
            <person name="Binder M."/>
            <person name="Bloem J."/>
            <person name="Labutti K."/>
            <person name="Salamov A."/>
            <person name="Andreopoulos B."/>
            <person name="Baker S."/>
            <person name="Barry K."/>
            <person name="Bills G."/>
            <person name="Bluhm B."/>
            <person name="Cannon C."/>
            <person name="Castanera R."/>
            <person name="Culley D."/>
            <person name="Daum C."/>
            <person name="Ezra D."/>
            <person name="Gonzalez J."/>
            <person name="Henrissat B."/>
            <person name="Kuo A."/>
            <person name="Liang C."/>
            <person name="Lipzen A."/>
            <person name="Lutzoni F."/>
            <person name="Magnuson J."/>
            <person name="Mondo S."/>
            <person name="Nolan M."/>
            <person name="Ohm R."/>
            <person name="Pangilinan J."/>
            <person name="Park H.-J."/>
            <person name="Ramirez L."/>
            <person name="Alfaro M."/>
            <person name="Sun H."/>
            <person name="Tritt A."/>
            <person name="Yoshinaga Y."/>
            <person name="Zwiers L.-H."/>
            <person name="Turgeon B."/>
            <person name="Goodwin S."/>
            <person name="Spatafora J."/>
            <person name="Crous P."/>
            <person name="Grigoriev I."/>
        </authorList>
    </citation>
    <scope>NUCLEOTIDE SEQUENCE</scope>
    <source>
        <strain evidence="2">CBS 207.26</strain>
    </source>
</reference>
<feature type="chain" id="PRO_5025378141" evidence="1">
    <location>
        <begin position="20"/>
        <end position="103"/>
    </location>
</feature>
<evidence type="ECO:0000313" key="3">
    <source>
        <dbReference type="Proteomes" id="UP000800200"/>
    </source>
</evidence>
<keyword evidence="3" id="KW-1185">Reference proteome</keyword>
<accession>A0A6A6ED05</accession>
<dbReference type="Proteomes" id="UP000800200">
    <property type="component" value="Unassembled WGS sequence"/>
</dbReference>
<protein>
    <submittedName>
        <fullName evidence="2">Uncharacterized protein</fullName>
    </submittedName>
</protein>
<keyword evidence="1" id="KW-0732">Signal</keyword>
<proteinExistence type="predicted"/>
<organism evidence="2 3">
    <name type="scientific">Zopfia rhizophila CBS 207.26</name>
    <dbReference type="NCBI Taxonomy" id="1314779"/>
    <lineage>
        <taxon>Eukaryota</taxon>
        <taxon>Fungi</taxon>
        <taxon>Dikarya</taxon>
        <taxon>Ascomycota</taxon>
        <taxon>Pezizomycotina</taxon>
        <taxon>Dothideomycetes</taxon>
        <taxon>Dothideomycetes incertae sedis</taxon>
        <taxon>Zopfiaceae</taxon>
        <taxon>Zopfia</taxon>
    </lineage>
</organism>
<dbReference type="EMBL" id="ML994623">
    <property type="protein sequence ID" value="KAF2188449.1"/>
    <property type="molecule type" value="Genomic_DNA"/>
</dbReference>
<dbReference type="AlphaFoldDB" id="A0A6A6ED05"/>
<evidence type="ECO:0000313" key="2">
    <source>
        <dbReference type="EMBL" id="KAF2188449.1"/>
    </source>
</evidence>
<evidence type="ECO:0000256" key="1">
    <source>
        <dbReference type="SAM" id="SignalP"/>
    </source>
</evidence>